<accession>A0A815PQ43</accession>
<dbReference type="OrthoDB" id="10053435at2759"/>
<sequence length="104" mass="11994">MLSLLRMNNSTTSSSSSIVGLDIIPDPENNQVIIFRQNNIQHVVDIDEDELNIELGLDFNDYYDTDYDDDDDDEEEEDYEEDYEDEDEIIQQPPTVDVNQCPAA</sequence>
<protein>
    <submittedName>
        <fullName evidence="2">Uncharacterized protein</fullName>
    </submittedName>
</protein>
<evidence type="ECO:0000256" key="1">
    <source>
        <dbReference type="SAM" id="MobiDB-lite"/>
    </source>
</evidence>
<organism evidence="2 3">
    <name type="scientific">Rotaria magnacalcarata</name>
    <dbReference type="NCBI Taxonomy" id="392030"/>
    <lineage>
        <taxon>Eukaryota</taxon>
        <taxon>Metazoa</taxon>
        <taxon>Spiralia</taxon>
        <taxon>Gnathifera</taxon>
        <taxon>Rotifera</taxon>
        <taxon>Eurotatoria</taxon>
        <taxon>Bdelloidea</taxon>
        <taxon>Philodinida</taxon>
        <taxon>Philodinidae</taxon>
        <taxon>Rotaria</taxon>
    </lineage>
</organism>
<feature type="compositionally biased region" description="Acidic residues" evidence="1">
    <location>
        <begin position="61"/>
        <end position="89"/>
    </location>
</feature>
<evidence type="ECO:0000313" key="2">
    <source>
        <dbReference type="EMBL" id="CAF1452530.1"/>
    </source>
</evidence>
<dbReference type="AlphaFoldDB" id="A0A815PQ43"/>
<dbReference type="EMBL" id="CAJNOW010005542">
    <property type="protein sequence ID" value="CAF1452530.1"/>
    <property type="molecule type" value="Genomic_DNA"/>
</dbReference>
<comment type="caution">
    <text evidence="2">The sequence shown here is derived from an EMBL/GenBank/DDBJ whole genome shotgun (WGS) entry which is preliminary data.</text>
</comment>
<evidence type="ECO:0000313" key="3">
    <source>
        <dbReference type="Proteomes" id="UP000663834"/>
    </source>
</evidence>
<dbReference type="Proteomes" id="UP000663834">
    <property type="component" value="Unassembled WGS sequence"/>
</dbReference>
<proteinExistence type="predicted"/>
<gene>
    <name evidence="2" type="ORF">KQP761_LOCUS12069</name>
</gene>
<feature type="region of interest" description="Disordered" evidence="1">
    <location>
        <begin position="60"/>
        <end position="104"/>
    </location>
</feature>
<reference evidence="2" key="1">
    <citation type="submission" date="2021-02" db="EMBL/GenBank/DDBJ databases">
        <authorList>
            <person name="Nowell W R."/>
        </authorList>
    </citation>
    <scope>NUCLEOTIDE SEQUENCE</scope>
</reference>
<name>A0A815PQ43_9BILA</name>
<feature type="region of interest" description="Disordered" evidence="1">
    <location>
        <begin position="1"/>
        <end position="20"/>
    </location>
</feature>